<feature type="region of interest" description="Disordered" evidence="10">
    <location>
        <begin position="1"/>
        <end position="82"/>
    </location>
</feature>
<evidence type="ECO:0000256" key="6">
    <source>
        <dbReference type="ARBA" id="ARBA00017286"/>
    </source>
</evidence>
<name>A0A2T3AU84_AMORE</name>
<dbReference type="Proteomes" id="UP000241818">
    <property type="component" value="Unassembled WGS sequence"/>
</dbReference>
<evidence type="ECO:0000256" key="8">
    <source>
        <dbReference type="ARBA" id="ARBA00022490"/>
    </source>
</evidence>
<sequence>MQIPTVASIDTEAAAEPQHNVNDDFDDVFGSEPSSPVLVPSAENTGLDDASHARGGGNTEWSDIPRLREKHETEGYRDGVTRGKAQTVQQGFDEGYGLGAVLGLRIGKILGLLEGIYAAVRSSAGVEAAEEWRGESERLQALVESATGELKTAGVFGREYFAEDGIWKYEVEGERDGRDVTFPDVAGSHPLVRKWEELVAGEVRRWQLDLEIMEHEKEEIEGEKVATAKEEVPERTAPGARKGLNW</sequence>
<evidence type="ECO:0000256" key="2">
    <source>
        <dbReference type="ARBA" id="ARBA00004123"/>
    </source>
</evidence>
<evidence type="ECO:0000313" key="12">
    <source>
        <dbReference type="EMBL" id="PSS12214.1"/>
    </source>
</evidence>
<feature type="domain" description="Essential protein Yae1 N-terminal" evidence="11">
    <location>
        <begin position="75"/>
        <end position="113"/>
    </location>
</feature>
<organism evidence="12 13">
    <name type="scientific">Amorphotheca resinae ATCC 22711</name>
    <dbReference type="NCBI Taxonomy" id="857342"/>
    <lineage>
        <taxon>Eukaryota</taxon>
        <taxon>Fungi</taxon>
        <taxon>Dikarya</taxon>
        <taxon>Ascomycota</taxon>
        <taxon>Pezizomycotina</taxon>
        <taxon>Leotiomycetes</taxon>
        <taxon>Helotiales</taxon>
        <taxon>Amorphothecaceae</taxon>
        <taxon>Amorphotheca</taxon>
    </lineage>
</organism>
<comment type="subunit">
    <text evidence="5">May form a complex with LTO1.</text>
</comment>
<dbReference type="InParanoid" id="A0A2T3AU84"/>
<evidence type="ECO:0000259" key="11">
    <source>
        <dbReference type="Pfam" id="PF09811"/>
    </source>
</evidence>
<keyword evidence="9" id="KW-0539">Nucleus</keyword>
<feature type="compositionally biased region" description="Basic and acidic residues" evidence="10">
    <location>
        <begin position="221"/>
        <end position="234"/>
    </location>
</feature>
<dbReference type="InterPro" id="IPR019191">
    <property type="entry name" value="Essential_protein_Yae1_N"/>
</dbReference>
<dbReference type="InterPro" id="IPR038881">
    <property type="entry name" value="Yae1-like"/>
</dbReference>
<evidence type="ECO:0000313" key="13">
    <source>
        <dbReference type="Proteomes" id="UP000241818"/>
    </source>
</evidence>
<dbReference type="PANTHER" id="PTHR18829:SF0">
    <property type="entry name" value="PROTEIN YAE1 HOMOLOG"/>
    <property type="match status" value="1"/>
</dbReference>
<reference evidence="12 13" key="1">
    <citation type="journal article" date="2018" name="New Phytol.">
        <title>Comparative genomics and transcriptomics depict ericoid mycorrhizal fungi as versatile saprotrophs and plant mutualists.</title>
        <authorList>
            <person name="Martino E."/>
            <person name="Morin E."/>
            <person name="Grelet G.A."/>
            <person name="Kuo A."/>
            <person name="Kohler A."/>
            <person name="Daghino S."/>
            <person name="Barry K.W."/>
            <person name="Cichocki N."/>
            <person name="Clum A."/>
            <person name="Dockter R.B."/>
            <person name="Hainaut M."/>
            <person name="Kuo R.C."/>
            <person name="LaButti K."/>
            <person name="Lindahl B.D."/>
            <person name="Lindquist E.A."/>
            <person name="Lipzen A."/>
            <person name="Khouja H.R."/>
            <person name="Magnuson J."/>
            <person name="Murat C."/>
            <person name="Ohm R.A."/>
            <person name="Singer S.W."/>
            <person name="Spatafora J.W."/>
            <person name="Wang M."/>
            <person name="Veneault-Fourrey C."/>
            <person name="Henrissat B."/>
            <person name="Grigoriev I.V."/>
            <person name="Martin F.M."/>
            <person name="Perotto S."/>
        </authorList>
    </citation>
    <scope>NUCLEOTIDE SEQUENCE [LARGE SCALE GENOMIC DNA]</scope>
    <source>
        <strain evidence="12 13">ATCC 22711</strain>
    </source>
</reference>
<feature type="region of interest" description="Disordered" evidence="10">
    <location>
        <begin position="221"/>
        <end position="246"/>
    </location>
</feature>
<protein>
    <recommendedName>
        <fullName evidence="7">Protein YAE1</fullName>
    </recommendedName>
    <alternativeName>
        <fullName evidence="6">Protein yae1</fullName>
    </alternativeName>
</protein>
<dbReference type="OrthoDB" id="20086at2759"/>
<accession>A0A2T3AU84</accession>
<dbReference type="GO" id="GO:0005634">
    <property type="term" value="C:nucleus"/>
    <property type="evidence" value="ECO:0007669"/>
    <property type="project" value="UniProtKB-SubCell"/>
</dbReference>
<dbReference type="PANTHER" id="PTHR18829">
    <property type="entry name" value="PROTEIN YAE1 HOMOLOG"/>
    <property type="match status" value="1"/>
</dbReference>
<feature type="compositionally biased region" description="Basic and acidic residues" evidence="10">
    <location>
        <begin position="63"/>
        <end position="81"/>
    </location>
</feature>
<dbReference type="AlphaFoldDB" id="A0A2T3AU84"/>
<dbReference type="RefSeq" id="XP_024718212.1">
    <property type="nucleotide sequence ID" value="XM_024861102.1"/>
</dbReference>
<evidence type="ECO:0000256" key="3">
    <source>
        <dbReference type="ARBA" id="ARBA00004496"/>
    </source>
</evidence>
<evidence type="ECO:0000256" key="4">
    <source>
        <dbReference type="ARBA" id="ARBA00007096"/>
    </source>
</evidence>
<evidence type="ECO:0000256" key="9">
    <source>
        <dbReference type="ARBA" id="ARBA00023242"/>
    </source>
</evidence>
<keyword evidence="8" id="KW-0963">Cytoplasm</keyword>
<dbReference type="EMBL" id="KZ679015">
    <property type="protein sequence ID" value="PSS12214.1"/>
    <property type="molecule type" value="Genomic_DNA"/>
</dbReference>
<evidence type="ECO:0000256" key="7">
    <source>
        <dbReference type="ARBA" id="ARBA00018400"/>
    </source>
</evidence>
<comment type="function">
    <text evidence="1">The complex LTO1:YAE1 may function as a target specific adapter that probably recruits apo-RPLI1 to the cytosolic iron-sulfur protein assembly (CIA) complex machinery. May be required for biogenesis of the large ribosomal subunit and initiation of translation.</text>
</comment>
<dbReference type="GO" id="GO:0005737">
    <property type="term" value="C:cytoplasm"/>
    <property type="evidence" value="ECO:0007669"/>
    <property type="project" value="UniProtKB-SubCell"/>
</dbReference>
<dbReference type="GeneID" id="36569183"/>
<proteinExistence type="inferred from homology"/>
<dbReference type="STRING" id="857342.A0A2T3AU84"/>
<evidence type="ECO:0000256" key="5">
    <source>
        <dbReference type="ARBA" id="ARBA00011427"/>
    </source>
</evidence>
<evidence type="ECO:0000256" key="1">
    <source>
        <dbReference type="ARBA" id="ARBA00003836"/>
    </source>
</evidence>
<evidence type="ECO:0000256" key="10">
    <source>
        <dbReference type="SAM" id="MobiDB-lite"/>
    </source>
</evidence>
<comment type="similarity">
    <text evidence="4">Belongs to the YAE1 family.</text>
</comment>
<comment type="subcellular location">
    <subcellularLocation>
        <location evidence="3">Cytoplasm</location>
    </subcellularLocation>
    <subcellularLocation>
        <location evidence="2">Nucleus</location>
    </subcellularLocation>
</comment>
<dbReference type="Pfam" id="PF09811">
    <property type="entry name" value="Yae1_N"/>
    <property type="match status" value="1"/>
</dbReference>
<keyword evidence="13" id="KW-1185">Reference proteome</keyword>
<gene>
    <name evidence="12" type="ORF">M430DRAFT_106768</name>
</gene>